<comment type="caution">
    <text evidence="1">The sequence shown here is derived from an EMBL/GenBank/DDBJ whole genome shotgun (WGS) entry which is preliminary data.</text>
</comment>
<proteinExistence type="predicted"/>
<dbReference type="AlphaFoldDB" id="A0A9N9AM59"/>
<reference evidence="1" key="1">
    <citation type="submission" date="2021-06" db="EMBL/GenBank/DDBJ databases">
        <authorList>
            <person name="Kallberg Y."/>
            <person name="Tangrot J."/>
            <person name="Rosling A."/>
        </authorList>
    </citation>
    <scope>NUCLEOTIDE SEQUENCE</scope>
    <source>
        <strain evidence="1">CL551</strain>
    </source>
</reference>
<keyword evidence="2" id="KW-1185">Reference proteome</keyword>
<dbReference type="EMBL" id="CAJVPV010002773">
    <property type="protein sequence ID" value="CAG8535538.1"/>
    <property type="molecule type" value="Genomic_DNA"/>
</dbReference>
<evidence type="ECO:0000313" key="1">
    <source>
        <dbReference type="EMBL" id="CAG8535538.1"/>
    </source>
</evidence>
<gene>
    <name evidence="1" type="ORF">AMORRO_LOCUS4876</name>
</gene>
<dbReference type="Proteomes" id="UP000789342">
    <property type="component" value="Unassembled WGS sequence"/>
</dbReference>
<sequence>MYPIAYFNTPDTATGLILFWETSSGITIIHGQFSRGFKDSEEDISIKIYRDNEVIFDIKPRGESLDNLFKIRPNGSTDSFVFVVPKRLIREEPKIIGAYLVIERKDDLIAKDPIILLEGYV</sequence>
<protein>
    <submittedName>
        <fullName evidence="1">2028_t:CDS:1</fullName>
    </submittedName>
</protein>
<organism evidence="1 2">
    <name type="scientific">Acaulospora morrowiae</name>
    <dbReference type="NCBI Taxonomy" id="94023"/>
    <lineage>
        <taxon>Eukaryota</taxon>
        <taxon>Fungi</taxon>
        <taxon>Fungi incertae sedis</taxon>
        <taxon>Mucoromycota</taxon>
        <taxon>Glomeromycotina</taxon>
        <taxon>Glomeromycetes</taxon>
        <taxon>Diversisporales</taxon>
        <taxon>Acaulosporaceae</taxon>
        <taxon>Acaulospora</taxon>
    </lineage>
</organism>
<accession>A0A9N9AM59</accession>
<name>A0A9N9AM59_9GLOM</name>
<evidence type="ECO:0000313" key="2">
    <source>
        <dbReference type="Proteomes" id="UP000789342"/>
    </source>
</evidence>
<dbReference type="OrthoDB" id="2407119at2759"/>